<comment type="caution">
    <text evidence="1">The sequence shown here is derived from an EMBL/GenBank/DDBJ whole genome shotgun (WGS) entry which is preliminary data.</text>
</comment>
<sequence>MSSPTLAGQDDIEQSEPSFTETQLDHINRDVDHSILAHHHLVLGKQT</sequence>
<organism evidence="1 2">
    <name type="scientific">Rhizopogon vesiculosus</name>
    <dbReference type="NCBI Taxonomy" id="180088"/>
    <lineage>
        <taxon>Eukaryota</taxon>
        <taxon>Fungi</taxon>
        <taxon>Dikarya</taxon>
        <taxon>Basidiomycota</taxon>
        <taxon>Agaricomycotina</taxon>
        <taxon>Agaricomycetes</taxon>
        <taxon>Agaricomycetidae</taxon>
        <taxon>Boletales</taxon>
        <taxon>Suillineae</taxon>
        <taxon>Rhizopogonaceae</taxon>
        <taxon>Rhizopogon</taxon>
    </lineage>
</organism>
<keyword evidence="2" id="KW-1185">Reference proteome</keyword>
<evidence type="ECO:0000313" key="2">
    <source>
        <dbReference type="Proteomes" id="UP000183567"/>
    </source>
</evidence>
<dbReference type="AlphaFoldDB" id="A0A1J8Q2G0"/>
<proteinExistence type="predicted"/>
<protein>
    <submittedName>
        <fullName evidence="1">Uncharacterized protein</fullName>
    </submittedName>
</protein>
<dbReference type="EMBL" id="LVVM01003207">
    <property type="protein sequence ID" value="OJA15261.1"/>
    <property type="molecule type" value="Genomic_DNA"/>
</dbReference>
<name>A0A1J8Q2G0_9AGAM</name>
<dbReference type="Proteomes" id="UP000183567">
    <property type="component" value="Unassembled WGS sequence"/>
</dbReference>
<gene>
    <name evidence="1" type="ORF">AZE42_13254</name>
</gene>
<accession>A0A1J8Q2G0</accession>
<evidence type="ECO:0000313" key="1">
    <source>
        <dbReference type="EMBL" id="OJA15261.1"/>
    </source>
</evidence>
<reference evidence="1 2" key="1">
    <citation type="submission" date="2016-03" db="EMBL/GenBank/DDBJ databases">
        <title>Comparative genomics of the ectomycorrhizal sister species Rhizopogon vinicolor and Rhizopogon vesiculosus (Basidiomycota: Boletales) reveals a divergence of the mating type B locus.</title>
        <authorList>
            <person name="Mujic A.B."/>
            <person name="Kuo A."/>
            <person name="Tritt A."/>
            <person name="Lipzen A."/>
            <person name="Chen C."/>
            <person name="Johnson J."/>
            <person name="Sharma A."/>
            <person name="Barry K."/>
            <person name="Grigoriev I.V."/>
            <person name="Spatafora J.W."/>
        </authorList>
    </citation>
    <scope>NUCLEOTIDE SEQUENCE [LARGE SCALE GENOMIC DNA]</scope>
    <source>
        <strain evidence="1 2">AM-OR11-056</strain>
    </source>
</reference>